<dbReference type="PANTHER" id="PTHR44154:SF1">
    <property type="entry name" value="QUINONE OXIDOREDUCTASE"/>
    <property type="match status" value="1"/>
</dbReference>
<keyword evidence="9" id="KW-1185">Reference proteome</keyword>
<dbReference type="InterPro" id="IPR020843">
    <property type="entry name" value="ER"/>
</dbReference>
<dbReference type="KEGG" id="ahel:Q31a_15340"/>
<keyword evidence="6" id="KW-0479">Metal-binding</keyword>
<keyword evidence="6" id="KW-0862">Zinc</keyword>
<dbReference type="Gene3D" id="3.90.180.10">
    <property type="entry name" value="Medium-chain alcohol dehydrogenases, catalytic domain"/>
    <property type="match status" value="1"/>
</dbReference>
<dbReference type="RefSeq" id="WP_145075974.1">
    <property type="nucleotide sequence ID" value="NZ_CP036298.1"/>
</dbReference>
<evidence type="ECO:0000256" key="1">
    <source>
        <dbReference type="ARBA" id="ARBA00004496"/>
    </source>
</evidence>
<dbReference type="GO" id="GO:0003723">
    <property type="term" value="F:RNA binding"/>
    <property type="evidence" value="ECO:0007669"/>
    <property type="project" value="UniProtKB-KW"/>
</dbReference>
<evidence type="ECO:0000259" key="7">
    <source>
        <dbReference type="SMART" id="SM00829"/>
    </source>
</evidence>
<dbReference type="EMBL" id="CP036298">
    <property type="protein sequence ID" value="QDV23236.1"/>
    <property type="molecule type" value="Genomic_DNA"/>
</dbReference>
<dbReference type="Gene3D" id="3.40.50.720">
    <property type="entry name" value="NAD(P)-binding Rossmann-like Domain"/>
    <property type="match status" value="1"/>
</dbReference>
<keyword evidence="4" id="KW-0521">NADP</keyword>
<evidence type="ECO:0000256" key="2">
    <source>
        <dbReference type="ARBA" id="ARBA00011881"/>
    </source>
</evidence>
<evidence type="ECO:0000313" key="9">
    <source>
        <dbReference type="Proteomes" id="UP000318017"/>
    </source>
</evidence>
<dbReference type="SUPFAM" id="SSF50129">
    <property type="entry name" value="GroES-like"/>
    <property type="match status" value="1"/>
</dbReference>
<keyword evidence="6" id="KW-0560">Oxidoreductase</keyword>
<dbReference type="InterPro" id="IPR002364">
    <property type="entry name" value="Quin_OxRdtase/zeta-crystal_CS"/>
</dbReference>
<dbReference type="CDD" id="cd08252">
    <property type="entry name" value="AL_MDR"/>
    <property type="match status" value="1"/>
</dbReference>
<evidence type="ECO:0000256" key="4">
    <source>
        <dbReference type="ARBA" id="ARBA00022857"/>
    </source>
</evidence>
<dbReference type="GO" id="GO:0016491">
    <property type="term" value="F:oxidoreductase activity"/>
    <property type="evidence" value="ECO:0007669"/>
    <property type="project" value="UniProtKB-KW"/>
</dbReference>
<proteinExistence type="inferred from homology"/>
<comment type="subunit">
    <text evidence="2">Homotetramer.</text>
</comment>
<sequence length="342" mass="37197">MKAVALTHYLPIDDPNSLIDIELKKPHPIGRDLLVAVKAIAVNPVDYKVREPNDGNRNTVETPPKVLGWDAAGVVEAVGPEVTLFKPGDEVFYAGDITRQGANCEFHLIDERIVGSKPASQGFAQAAAFPLTSITAYEAFFERLGIDIDGGNAGETILIVGGAGGVGSIAIQLAKIAGLTVITTASRPETSEWVKRLGADHVINHRQPLRPQIEKIGLKYVDYIALFNDTDGHWPAAVDLIRPQGHIVTIVENNEPLEQSGMKLKAATFSWEFMFTRSMYQTPDMIEQHRLLNRIAAWIDAGRIQVTASDVMSPINAANLRAAHATLEAGRSIGKIVIEGWQ</sequence>
<protein>
    <recommendedName>
        <fullName evidence="6">Zinc-type alcohol dehydrogenase-like protein</fullName>
    </recommendedName>
</protein>
<dbReference type="AlphaFoldDB" id="A0A518G3Q9"/>
<evidence type="ECO:0000313" key="8">
    <source>
        <dbReference type="EMBL" id="QDV23236.1"/>
    </source>
</evidence>
<dbReference type="OrthoDB" id="9792162at2"/>
<comment type="similarity">
    <text evidence="6">Belongs to the zinc-containing alcohol dehydrogenase family. Quinone oxidoreductase subfamily.</text>
</comment>
<dbReference type="InterPro" id="IPR036291">
    <property type="entry name" value="NAD(P)-bd_dom_sf"/>
</dbReference>
<dbReference type="PANTHER" id="PTHR44154">
    <property type="entry name" value="QUINONE OXIDOREDUCTASE"/>
    <property type="match status" value="1"/>
</dbReference>
<dbReference type="InterPro" id="IPR013154">
    <property type="entry name" value="ADH-like_N"/>
</dbReference>
<dbReference type="SUPFAM" id="SSF51735">
    <property type="entry name" value="NAD(P)-binding Rossmann-fold domains"/>
    <property type="match status" value="1"/>
</dbReference>
<feature type="domain" description="Enoyl reductase (ER)" evidence="7">
    <location>
        <begin position="13"/>
        <end position="338"/>
    </location>
</feature>
<evidence type="ECO:0000256" key="3">
    <source>
        <dbReference type="ARBA" id="ARBA00022490"/>
    </source>
</evidence>
<dbReference type="Proteomes" id="UP000318017">
    <property type="component" value="Chromosome"/>
</dbReference>
<name>A0A518G3Q9_9BACT</name>
<dbReference type="InterPro" id="IPR051603">
    <property type="entry name" value="Zinc-ADH_QOR/CCCR"/>
</dbReference>
<dbReference type="GO" id="GO:0005737">
    <property type="term" value="C:cytoplasm"/>
    <property type="evidence" value="ECO:0007669"/>
    <property type="project" value="UniProtKB-SubCell"/>
</dbReference>
<dbReference type="GO" id="GO:0008270">
    <property type="term" value="F:zinc ion binding"/>
    <property type="evidence" value="ECO:0007669"/>
    <property type="project" value="InterPro"/>
</dbReference>
<accession>A0A518G3Q9</accession>
<organism evidence="8 9">
    <name type="scientific">Aureliella helgolandensis</name>
    <dbReference type="NCBI Taxonomy" id="2527968"/>
    <lineage>
        <taxon>Bacteria</taxon>
        <taxon>Pseudomonadati</taxon>
        <taxon>Planctomycetota</taxon>
        <taxon>Planctomycetia</taxon>
        <taxon>Pirellulales</taxon>
        <taxon>Pirellulaceae</taxon>
        <taxon>Aureliella</taxon>
    </lineage>
</organism>
<dbReference type="Pfam" id="PF08240">
    <property type="entry name" value="ADH_N"/>
    <property type="match status" value="1"/>
</dbReference>
<keyword evidence="5" id="KW-0694">RNA-binding</keyword>
<evidence type="ECO:0000256" key="5">
    <source>
        <dbReference type="ARBA" id="ARBA00022884"/>
    </source>
</evidence>
<evidence type="ECO:0000256" key="6">
    <source>
        <dbReference type="RuleBase" id="RU364000"/>
    </source>
</evidence>
<reference evidence="8 9" key="1">
    <citation type="submission" date="2019-02" db="EMBL/GenBank/DDBJ databases">
        <title>Deep-cultivation of Planctomycetes and their phenomic and genomic characterization uncovers novel biology.</title>
        <authorList>
            <person name="Wiegand S."/>
            <person name="Jogler M."/>
            <person name="Boedeker C."/>
            <person name="Pinto D."/>
            <person name="Vollmers J."/>
            <person name="Rivas-Marin E."/>
            <person name="Kohn T."/>
            <person name="Peeters S.H."/>
            <person name="Heuer A."/>
            <person name="Rast P."/>
            <person name="Oberbeckmann S."/>
            <person name="Bunk B."/>
            <person name="Jeske O."/>
            <person name="Meyerdierks A."/>
            <person name="Storesund J.E."/>
            <person name="Kallscheuer N."/>
            <person name="Luecker S."/>
            <person name="Lage O.M."/>
            <person name="Pohl T."/>
            <person name="Merkel B.J."/>
            <person name="Hornburger P."/>
            <person name="Mueller R.-W."/>
            <person name="Bruemmer F."/>
            <person name="Labrenz M."/>
            <person name="Spormann A.M."/>
            <person name="Op den Camp H."/>
            <person name="Overmann J."/>
            <person name="Amann R."/>
            <person name="Jetten M.S.M."/>
            <person name="Mascher T."/>
            <person name="Medema M.H."/>
            <person name="Devos D.P."/>
            <person name="Kaster A.-K."/>
            <person name="Ovreas L."/>
            <person name="Rohde M."/>
            <person name="Galperin M.Y."/>
            <person name="Jogler C."/>
        </authorList>
    </citation>
    <scope>NUCLEOTIDE SEQUENCE [LARGE SCALE GENOMIC DNA]</scope>
    <source>
        <strain evidence="8 9">Q31a</strain>
    </source>
</reference>
<dbReference type="SMART" id="SM00829">
    <property type="entry name" value="PKS_ER"/>
    <property type="match status" value="1"/>
</dbReference>
<dbReference type="PROSITE" id="PS01162">
    <property type="entry name" value="QOR_ZETA_CRYSTAL"/>
    <property type="match status" value="1"/>
</dbReference>
<comment type="subcellular location">
    <subcellularLocation>
        <location evidence="1">Cytoplasm</location>
    </subcellularLocation>
</comment>
<dbReference type="NCBIfam" id="TIGR02817">
    <property type="entry name" value="adh_fam_1"/>
    <property type="match status" value="1"/>
</dbReference>
<dbReference type="InterPro" id="IPR011032">
    <property type="entry name" value="GroES-like_sf"/>
</dbReference>
<dbReference type="Pfam" id="PF13602">
    <property type="entry name" value="ADH_zinc_N_2"/>
    <property type="match status" value="1"/>
</dbReference>
<dbReference type="InterPro" id="IPR014182">
    <property type="entry name" value="ADH_Zn_typ-1"/>
</dbReference>
<gene>
    <name evidence="8" type="ORF">Q31a_15340</name>
</gene>
<keyword evidence="3" id="KW-0963">Cytoplasm</keyword>